<keyword evidence="6" id="KW-1185">Reference proteome</keyword>
<evidence type="ECO:0000313" key="5">
    <source>
        <dbReference type="EMBL" id="MBJ7539834.1"/>
    </source>
</evidence>
<evidence type="ECO:0000256" key="2">
    <source>
        <dbReference type="ARBA" id="ARBA00022630"/>
    </source>
</evidence>
<dbReference type="PANTHER" id="PTHR43004:SF19">
    <property type="entry name" value="BINDING MONOOXYGENASE, PUTATIVE (JCVI)-RELATED"/>
    <property type="match status" value="1"/>
</dbReference>
<dbReference type="Gene3D" id="3.30.9.10">
    <property type="entry name" value="D-Amino Acid Oxidase, subunit A, domain 2"/>
    <property type="match status" value="1"/>
</dbReference>
<evidence type="ECO:0000259" key="4">
    <source>
        <dbReference type="Pfam" id="PF01494"/>
    </source>
</evidence>
<dbReference type="PANTHER" id="PTHR43004">
    <property type="entry name" value="TRK SYSTEM POTASSIUM UPTAKE PROTEIN"/>
    <property type="match status" value="1"/>
</dbReference>
<dbReference type="InterPro" id="IPR050641">
    <property type="entry name" value="RIFMO-like"/>
</dbReference>
<dbReference type="Gene3D" id="3.50.50.60">
    <property type="entry name" value="FAD/NAD(P)-binding domain"/>
    <property type="match status" value="1"/>
</dbReference>
<dbReference type="Proteomes" id="UP000628710">
    <property type="component" value="Unassembled WGS sequence"/>
</dbReference>
<dbReference type="PRINTS" id="PR00420">
    <property type="entry name" value="RNGMNOXGNASE"/>
</dbReference>
<dbReference type="InterPro" id="IPR036188">
    <property type="entry name" value="FAD/NAD-bd_sf"/>
</dbReference>
<organism evidence="5 6">
    <name type="scientific">Marinomonas transparens</name>
    <dbReference type="NCBI Taxonomy" id="2795388"/>
    <lineage>
        <taxon>Bacteria</taxon>
        <taxon>Pseudomonadati</taxon>
        <taxon>Pseudomonadota</taxon>
        <taxon>Gammaproteobacteria</taxon>
        <taxon>Oceanospirillales</taxon>
        <taxon>Oceanospirillaceae</taxon>
        <taxon>Marinomonas</taxon>
    </lineage>
</organism>
<evidence type="ECO:0000256" key="1">
    <source>
        <dbReference type="ARBA" id="ARBA00001974"/>
    </source>
</evidence>
<sequence length="501" mass="56222">MNTHTTDIAIIGAGPVGLMCHYLAKRCGLSSMIIDKSDGPLQVGRADALNARTLQLLEVADLFEELYPLGKPCNTSSIWADGKFLSRQSSWWEELEGCFHKHFLMIGQSFIEQLLDKKLTAMQAGVQRATSVDDIQLNDAGCLTKLSNGETIQSRFVIGADGSQSFVRKHFNVPFNIIRPEITWAVIDGVLATDFPKVPEIIVFQAETSDVAWIPREGNIDRFYIRMDTTDFTQEEAVAKINRAMRPHTLSFKEVVWFSQFSVKESVAEQFLVEDKVFLAGDASHIHSVNGGQGLNTGLADAFNLIWKLNMVIQHQAPPALLQSYESERQPVARSVIESSGELVRSTKYSATGTHAQDYLKIVEKRAGNITGMGIRYSESGLEGSRLFDCEIFDGNKQTRLYSLLNYSKYTLFVFTDDEITISVPDHIEVIQIHSNKNQIFHWAKNIEYINQAILVRPDAYIKSITEVTYLNELIETFESNETIETSTKSLKNKKAVTEVA</sequence>
<dbReference type="GO" id="GO:0071949">
    <property type="term" value="F:FAD binding"/>
    <property type="evidence" value="ECO:0007669"/>
    <property type="project" value="InterPro"/>
</dbReference>
<protein>
    <submittedName>
        <fullName evidence="5">FAD-binding protein</fullName>
    </submittedName>
</protein>
<dbReference type="InterPro" id="IPR002938">
    <property type="entry name" value="FAD-bd"/>
</dbReference>
<dbReference type="EMBL" id="JAEMNX010000033">
    <property type="protein sequence ID" value="MBJ7539834.1"/>
    <property type="molecule type" value="Genomic_DNA"/>
</dbReference>
<comment type="caution">
    <text evidence="5">The sequence shown here is derived from an EMBL/GenBank/DDBJ whole genome shotgun (WGS) entry which is preliminary data.</text>
</comment>
<keyword evidence="3" id="KW-0274">FAD</keyword>
<gene>
    <name evidence="5" type="ORF">I8J31_19360</name>
</gene>
<dbReference type="GO" id="GO:0016709">
    <property type="term" value="F:oxidoreductase activity, acting on paired donors, with incorporation or reduction of molecular oxygen, NAD(P)H as one donor, and incorporation of one atom of oxygen"/>
    <property type="evidence" value="ECO:0007669"/>
    <property type="project" value="UniProtKB-ARBA"/>
</dbReference>
<keyword evidence="2" id="KW-0285">Flavoprotein</keyword>
<proteinExistence type="predicted"/>
<evidence type="ECO:0000256" key="3">
    <source>
        <dbReference type="ARBA" id="ARBA00022827"/>
    </source>
</evidence>
<reference evidence="5" key="1">
    <citation type="submission" date="2020-12" db="EMBL/GenBank/DDBJ databases">
        <title>Marinomonas arctica sp. nov., a psychrotolerant bacterium isolated from the Arctic.</title>
        <authorList>
            <person name="Zhang Y."/>
        </authorList>
    </citation>
    <scope>NUCLEOTIDE SEQUENCE</scope>
    <source>
        <strain evidence="5">C1424</strain>
    </source>
</reference>
<evidence type="ECO:0000313" key="6">
    <source>
        <dbReference type="Proteomes" id="UP000628710"/>
    </source>
</evidence>
<accession>A0A934JTT4</accession>
<dbReference type="SUPFAM" id="SSF51905">
    <property type="entry name" value="FAD/NAD(P)-binding domain"/>
    <property type="match status" value="1"/>
</dbReference>
<dbReference type="RefSeq" id="WP_199470229.1">
    <property type="nucleotide sequence ID" value="NZ_JAEMNX010000033.1"/>
</dbReference>
<comment type="cofactor">
    <cofactor evidence="1">
        <name>FAD</name>
        <dbReference type="ChEBI" id="CHEBI:57692"/>
    </cofactor>
</comment>
<name>A0A934JTT4_9GAMM</name>
<dbReference type="AlphaFoldDB" id="A0A934JTT4"/>
<feature type="domain" description="FAD-binding" evidence="4">
    <location>
        <begin position="6"/>
        <end position="339"/>
    </location>
</feature>
<dbReference type="NCBIfam" id="NF005531">
    <property type="entry name" value="PRK07190.1"/>
    <property type="match status" value="1"/>
</dbReference>
<dbReference type="SUPFAM" id="SSF54373">
    <property type="entry name" value="FAD-linked reductases, C-terminal domain"/>
    <property type="match status" value="1"/>
</dbReference>
<dbReference type="Pfam" id="PF01494">
    <property type="entry name" value="FAD_binding_3"/>
    <property type="match status" value="1"/>
</dbReference>